<dbReference type="SMART" id="SM00086">
    <property type="entry name" value="PAC"/>
    <property type="match status" value="4"/>
</dbReference>
<feature type="region of interest" description="Disordered" evidence="11">
    <location>
        <begin position="158"/>
        <end position="187"/>
    </location>
</feature>
<evidence type="ECO:0000256" key="7">
    <source>
        <dbReference type="ARBA" id="ARBA00022777"/>
    </source>
</evidence>
<keyword evidence="8" id="KW-0067">ATP-binding</keyword>
<dbReference type="PANTHER" id="PTHR43047">
    <property type="entry name" value="TWO-COMPONENT HISTIDINE PROTEIN KINASE"/>
    <property type="match status" value="1"/>
</dbReference>
<dbReference type="InterPro" id="IPR000014">
    <property type="entry name" value="PAS"/>
</dbReference>
<keyword evidence="5" id="KW-0808">Transferase</keyword>
<organism evidence="15 16">
    <name type="scientific">Varunaivibrio sulfuroxidans</name>
    <dbReference type="NCBI Taxonomy" id="1773489"/>
    <lineage>
        <taxon>Bacteria</taxon>
        <taxon>Pseudomonadati</taxon>
        <taxon>Pseudomonadota</taxon>
        <taxon>Alphaproteobacteria</taxon>
        <taxon>Rhodospirillales</taxon>
        <taxon>Magnetovibrionaceae</taxon>
        <taxon>Varunaivibrio</taxon>
    </lineage>
</organism>
<dbReference type="RefSeq" id="WP_132938504.1">
    <property type="nucleotide sequence ID" value="NZ_CP119676.1"/>
</dbReference>
<dbReference type="InterPro" id="IPR036890">
    <property type="entry name" value="HATPase_C_sf"/>
</dbReference>
<sequence length="939" mass="103964">MANETKVRDHRFSLDAGQAGRLEAYLADHHFPHMSSLLCDWTWETDDRLEITFISERFSQTCTLLESTVLGRTLPALTLADDKAGLGEGRTFNLLENLKPFENVACSLLDPHGNIVHIALSGAPRFADGGIFLGYSGTACNITPLLAFRRHYYDEKRSCDEQPAPTPPQIAPSPRDQGGVEAPLSSPAADPDAFVVYDPHGRIIAASPQYAALYPAVRDLIRPGAALGDILHAAARRLHIGAASESPERWVARKLDERLRPPSGPQEIFRDGRWWRISELVSADGNVISMHTDITERRKHMQKGRESGARYRQLVNLIPDMICTVRGGNITWLNPAGVRMLAVGDAGDVVGKPLNHIVHPDYQIVTDNEFETLSTARDGVPIKMIRADGSFFDVEISLRPYPDGERRHCERPDGEVMIMARDITVHNHTARTLLDREARLRGIMNAVIAGIISIDADGVILSLNAAAEKIFGYGEYEIVGCPAAQLMADAPPKDASKRRRGKKGQTLTLDKTKIMGKNRELIGIRKDGTRFPLELTLSELSRNDSTLLIGVVRDLRARKQAEKALRDSEERYALAIDGAAEGIWDWNLPEDCVYTSDVLRNMLSYKSNRIKSRSWMKTIHPADRERFRRSLLQHLKGKSEIFSIEYRLNSKNMGMRWVRQRGKALRDETGRAYRIAGSLSDVTERVAFQKSLKKAKETAEVANRVKSEFLANMSHELRTPLNAIIGFSDIMCTGLFGKIDARYQDYIQSIHDSGAHLLGLINDILDVSRIEVGKLELNDDIIAPLDAIDAAVGLVRPDADAAKIALVVHIEDGLPPIRVDARRFRQILLNLLSNAVKFTAEGGRVTLTAAIDRTGAFVISIADTGIGMSSDEINLSITPFGQVDSTLSRKYEGTGLGLPLAKNFVEMHGGRFLLDSTPGQGTNVTIMLPTERVIDPQKV</sequence>
<dbReference type="Proteomes" id="UP000295304">
    <property type="component" value="Unassembled WGS sequence"/>
</dbReference>
<name>A0A4R3JFS0_9PROT</name>
<dbReference type="Pfam" id="PF12860">
    <property type="entry name" value="PAS_7"/>
    <property type="match status" value="1"/>
</dbReference>
<dbReference type="SMART" id="SM00388">
    <property type="entry name" value="HisKA"/>
    <property type="match status" value="1"/>
</dbReference>
<dbReference type="InterPro" id="IPR004358">
    <property type="entry name" value="Sig_transdc_His_kin-like_C"/>
</dbReference>
<dbReference type="EC" id="2.7.13.3" evidence="3"/>
<dbReference type="Pfam" id="PF00989">
    <property type="entry name" value="PAS"/>
    <property type="match status" value="2"/>
</dbReference>
<dbReference type="PANTHER" id="PTHR43047:SF63">
    <property type="entry name" value="HISTIDINE KINASE"/>
    <property type="match status" value="1"/>
</dbReference>
<dbReference type="InterPro" id="IPR003594">
    <property type="entry name" value="HATPase_dom"/>
</dbReference>
<feature type="domain" description="PAS" evidence="13">
    <location>
        <begin position="568"/>
        <end position="638"/>
    </location>
</feature>
<keyword evidence="7" id="KW-0418">Kinase</keyword>
<dbReference type="CDD" id="cd16922">
    <property type="entry name" value="HATPase_EvgS-ArcB-TorS-like"/>
    <property type="match status" value="1"/>
</dbReference>
<dbReference type="InterPro" id="IPR036097">
    <property type="entry name" value="HisK_dim/P_sf"/>
</dbReference>
<dbReference type="GO" id="GO:0006355">
    <property type="term" value="P:regulation of DNA-templated transcription"/>
    <property type="evidence" value="ECO:0007669"/>
    <property type="project" value="InterPro"/>
</dbReference>
<dbReference type="InterPro" id="IPR000700">
    <property type="entry name" value="PAS-assoc_C"/>
</dbReference>
<dbReference type="SMART" id="SM00091">
    <property type="entry name" value="PAS"/>
    <property type="match status" value="5"/>
</dbReference>
<dbReference type="Pfam" id="PF00512">
    <property type="entry name" value="HisKA"/>
    <property type="match status" value="1"/>
</dbReference>
<evidence type="ECO:0000259" key="14">
    <source>
        <dbReference type="PROSITE" id="PS50113"/>
    </source>
</evidence>
<dbReference type="OrthoDB" id="8477115at2"/>
<dbReference type="Gene3D" id="3.30.565.10">
    <property type="entry name" value="Histidine kinase-like ATPase, C-terminal domain"/>
    <property type="match status" value="1"/>
</dbReference>
<keyword evidence="16" id="KW-1185">Reference proteome</keyword>
<evidence type="ECO:0000256" key="9">
    <source>
        <dbReference type="ARBA" id="ARBA00023012"/>
    </source>
</evidence>
<evidence type="ECO:0000256" key="11">
    <source>
        <dbReference type="SAM" id="MobiDB-lite"/>
    </source>
</evidence>
<keyword evidence="4" id="KW-0597">Phosphoprotein</keyword>
<dbReference type="InterPro" id="IPR013655">
    <property type="entry name" value="PAS_fold_3"/>
</dbReference>
<proteinExistence type="predicted"/>
<dbReference type="PRINTS" id="PR00344">
    <property type="entry name" value="BCTRLSENSOR"/>
</dbReference>
<comment type="catalytic activity">
    <reaction evidence="1">
        <text>ATP + protein L-histidine = ADP + protein N-phospho-L-histidine.</text>
        <dbReference type="EC" id="2.7.13.3"/>
    </reaction>
</comment>
<dbReference type="InterPro" id="IPR035965">
    <property type="entry name" value="PAS-like_dom_sf"/>
</dbReference>
<dbReference type="FunFam" id="1.10.287.130:FF:000038">
    <property type="entry name" value="Sensory transduction histidine kinase"/>
    <property type="match status" value="1"/>
</dbReference>
<dbReference type="SUPFAM" id="SSF55785">
    <property type="entry name" value="PYP-like sensor domain (PAS domain)"/>
    <property type="match status" value="4"/>
</dbReference>
<dbReference type="Pfam" id="PF08447">
    <property type="entry name" value="PAS_3"/>
    <property type="match status" value="1"/>
</dbReference>
<evidence type="ECO:0000256" key="8">
    <source>
        <dbReference type="ARBA" id="ARBA00022840"/>
    </source>
</evidence>
<dbReference type="GO" id="GO:0005886">
    <property type="term" value="C:plasma membrane"/>
    <property type="evidence" value="ECO:0007669"/>
    <property type="project" value="TreeGrafter"/>
</dbReference>
<dbReference type="PROSITE" id="PS50109">
    <property type="entry name" value="HIS_KIN"/>
    <property type="match status" value="1"/>
</dbReference>
<evidence type="ECO:0000256" key="2">
    <source>
        <dbReference type="ARBA" id="ARBA00004370"/>
    </source>
</evidence>
<keyword evidence="6" id="KW-0547">Nucleotide-binding</keyword>
<dbReference type="CDD" id="cd00130">
    <property type="entry name" value="PAS"/>
    <property type="match status" value="3"/>
</dbReference>
<dbReference type="InterPro" id="IPR003661">
    <property type="entry name" value="HisK_dim/P_dom"/>
</dbReference>
<evidence type="ECO:0000256" key="5">
    <source>
        <dbReference type="ARBA" id="ARBA00022679"/>
    </source>
</evidence>
<dbReference type="Gene3D" id="3.30.450.20">
    <property type="entry name" value="PAS domain"/>
    <property type="match status" value="4"/>
</dbReference>
<dbReference type="InterPro" id="IPR013767">
    <property type="entry name" value="PAS_fold"/>
</dbReference>
<dbReference type="PROSITE" id="PS50113">
    <property type="entry name" value="PAC"/>
    <property type="match status" value="2"/>
</dbReference>
<feature type="domain" description="Histidine kinase" evidence="12">
    <location>
        <begin position="712"/>
        <end position="932"/>
    </location>
</feature>
<feature type="domain" description="PAS" evidence="13">
    <location>
        <begin position="436"/>
        <end position="480"/>
    </location>
</feature>
<dbReference type="Gene3D" id="1.10.287.130">
    <property type="match status" value="1"/>
</dbReference>
<dbReference type="Pfam" id="PF02518">
    <property type="entry name" value="HATPase_c"/>
    <property type="match status" value="1"/>
</dbReference>
<feature type="domain" description="PAC" evidence="14">
    <location>
        <begin position="642"/>
        <end position="694"/>
    </location>
</feature>
<evidence type="ECO:0000256" key="4">
    <source>
        <dbReference type="ARBA" id="ARBA00022553"/>
    </source>
</evidence>
<dbReference type="GO" id="GO:0009927">
    <property type="term" value="F:histidine phosphotransfer kinase activity"/>
    <property type="evidence" value="ECO:0007669"/>
    <property type="project" value="TreeGrafter"/>
</dbReference>
<comment type="subcellular location">
    <subcellularLocation>
        <location evidence="2">Membrane</location>
    </subcellularLocation>
</comment>
<evidence type="ECO:0000256" key="1">
    <source>
        <dbReference type="ARBA" id="ARBA00000085"/>
    </source>
</evidence>
<dbReference type="SUPFAM" id="SSF55874">
    <property type="entry name" value="ATPase domain of HSP90 chaperone/DNA topoisomerase II/histidine kinase"/>
    <property type="match status" value="1"/>
</dbReference>
<evidence type="ECO:0000259" key="13">
    <source>
        <dbReference type="PROSITE" id="PS50112"/>
    </source>
</evidence>
<dbReference type="GO" id="GO:0005524">
    <property type="term" value="F:ATP binding"/>
    <property type="evidence" value="ECO:0007669"/>
    <property type="project" value="UniProtKB-KW"/>
</dbReference>
<evidence type="ECO:0000313" key="15">
    <source>
        <dbReference type="EMBL" id="TCS63530.1"/>
    </source>
</evidence>
<dbReference type="InterPro" id="IPR005467">
    <property type="entry name" value="His_kinase_dom"/>
</dbReference>
<reference evidence="15 16" key="1">
    <citation type="submission" date="2019-03" db="EMBL/GenBank/DDBJ databases">
        <title>Genomic Encyclopedia of Type Strains, Phase IV (KMG-IV): sequencing the most valuable type-strain genomes for metagenomic binning, comparative biology and taxonomic classification.</title>
        <authorList>
            <person name="Goeker M."/>
        </authorList>
    </citation>
    <scope>NUCLEOTIDE SEQUENCE [LARGE SCALE GENOMIC DNA]</scope>
    <source>
        <strain evidence="15 16">DSM 101688</strain>
    </source>
</reference>
<dbReference type="EMBL" id="SLZW01000003">
    <property type="protein sequence ID" value="TCS63530.1"/>
    <property type="molecule type" value="Genomic_DNA"/>
</dbReference>
<keyword evidence="9" id="KW-0902">Two-component regulatory system</keyword>
<dbReference type="GO" id="GO:0000155">
    <property type="term" value="F:phosphorelay sensor kinase activity"/>
    <property type="evidence" value="ECO:0007669"/>
    <property type="project" value="InterPro"/>
</dbReference>
<dbReference type="AlphaFoldDB" id="A0A4R3JFS0"/>
<keyword evidence="10" id="KW-0472">Membrane</keyword>
<dbReference type="NCBIfam" id="TIGR00229">
    <property type="entry name" value="sensory_box"/>
    <property type="match status" value="3"/>
</dbReference>
<protein>
    <recommendedName>
        <fullName evidence="3">histidine kinase</fullName>
        <ecNumber evidence="3">2.7.13.3</ecNumber>
    </recommendedName>
</protein>
<gene>
    <name evidence="15" type="ORF">EDD55_103152</name>
</gene>
<evidence type="ECO:0000256" key="3">
    <source>
        <dbReference type="ARBA" id="ARBA00012438"/>
    </source>
</evidence>
<feature type="domain" description="PAC" evidence="14">
    <location>
        <begin position="517"/>
        <end position="567"/>
    </location>
</feature>
<dbReference type="CDD" id="cd00082">
    <property type="entry name" value="HisKA"/>
    <property type="match status" value="1"/>
</dbReference>
<accession>A0A4R3JFS0</accession>
<comment type="caution">
    <text evidence="15">The sequence shown here is derived from an EMBL/GenBank/DDBJ whole genome shotgun (WGS) entry which is preliminary data.</text>
</comment>
<dbReference type="InterPro" id="IPR001610">
    <property type="entry name" value="PAC"/>
</dbReference>
<evidence type="ECO:0000259" key="12">
    <source>
        <dbReference type="PROSITE" id="PS50109"/>
    </source>
</evidence>
<dbReference type="SMART" id="SM00387">
    <property type="entry name" value="HATPase_c"/>
    <property type="match status" value="1"/>
</dbReference>
<dbReference type="SUPFAM" id="SSF47384">
    <property type="entry name" value="Homodimeric domain of signal transducing histidine kinase"/>
    <property type="match status" value="1"/>
</dbReference>
<evidence type="ECO:0000256" key="10">
    <source>
        <dbReference type="ARBA" id="ARBA00023136"/>
    </source>
</evidence>
<dbReference type="PROSITE" id="PS50112">
    <property type="entry name" value="PAS"/>
    <property type="match status" value="2"/>
</dbReference>
<evidence type="ECO:0000256" key="6">
    <source>
        <dbReference type="ARBA" id="ARBA00022741"/>
    </source>
</evidence>
<evidence type="ECO:0000313" key="16">
    <source>
        <dbReference type="Proteomes" id="UP000295304"/>
    </source>
</evidence>